<protein>
    <submittedName>
        <fullName evidence="1">CLUMA_CG017390, isoform A</fullName>
    </submittedName>
</protein>
<dbReference type="AlphaFoldDB" id="A0A1J1IXJ3"/>
<gene>
    <name evidence="1" type="ORF">CLUMA_CG017390</name>
</gene>
<evidence type="ECO:0000313" key="1">
    <source>
        <dbReference type="EMBL" id="CRL04292.1"/>
    </source>
</evidence>
<organism evidence="1 2">
    <name type="scientific">Clunio marinus</name>
    <dbReference type="NCBI Taxonomy" id="568069"/>
    <lineage>
        <taxon>Eukaryota</taxon>
        <taxon>Metazoa</taxon>
        <taxon>Ecdysozoa</taxon>
        <taxon>Arthropoda</taxon>
        <taxon>Hexapoda</taxon>
        <taxon>Insecta</taxon>
        <taxon>Pterygota</taxon>
        <taxon>Neoptera</taxon>
        <taxon>Endopterygota</taxon>
        <taxon>Diptera</taxon>
        <taxon>Nematocera</taxon>
        <taxon>Chironomoidea</taxon>
        <taxon>Chironomidae</taxon>
        <taxon>Clunio</taxon>
    </lineage>
</organism>
<evidence type="ECO:0000313" key="2">
    <source>
        <dbReference type="Proteomes" id="UP000183832"/>
    </source>
</evidence>
<accession>A0A1J1IXJ3</accession>
<proteinExistence type="predicted"/>
<keyword evidence="2" id="KW-1185">Reference proteome</keyword>
<dbReference type="Proteomes" id="UP000183832">
    <property type="component" value="Unassembled WGS sequence"/>
</dbReference>
<sequence>MLWVYADIAAKSVEKINFFRAYQLLDMHTTEISNRQVQMLELYLLTSGLTRANPIYASYI</sequence>
<reference evidence="1 2" key="1">
    <citation type="submission" date="2015-04" db="EMBL/GenBank/DDBJ databases">
        <authorList>
            <person name="Syromyatnikov M.Y."/>
            <person name="Popov V.N."/>
        </authorList>
    </citation>
    <scope>NUCLEOTIDE SEQUENCE [LARGE SCALE GENOMIC DNA]</scope>
</reference>
<dbReference type="EMBL" id="CVRI01000063">
    <property type="protein sequence ID" value="CRL04292.1"/>
    <property type="molecule type" value="Genomic_DNA"/>
</dbReference>
<name>A0A1J1IXJ3_9DIPT</name>